<evidence type="ECO:0000313" key="3">
    <source>
        <dbReference type="EMBL" id="MCP3427542.1"/>
    </source>
</evidence>
<dbReference type="AlphaFoldDB" id="A0AA41WVW5"/>
<dbReference type="Gene3D" id="3.30.70.260">
    <property type="match status" value="2"/>
</dbReference>
<keyword evidence="1" id="KW-0804">Transcription</keyword>
<dbReference type="EMBL" id="JANATA010000001">
    <property type="protein sequence ID" value="MCP3427542.1"/>
    <property type="molecule type" value="Genomic_DNA"/>
</dbReference>
<keyword evidence="1" id="KW-0678">Repressor</keyword>
<protein>
    <recommendedName>
        <fullName evidence="1">Glycine cleavage system transcriptional repressor</fullName>
    </recommendedName>
</protein>
<dbReference type="PANTHER" id="PTHR34875">
    <property type="entry name" value="UPF0237 PROTEIN MJ1558"/>
    <property type="match status" value="1"/>
</dbReference>
<dbReference type="InterPro" id="IPR016867">
    <property type="entry name" value="GcvR"/>
</dbReference>
<keyword evidence="1" id="KW-0963">Cytoplasm</keyword>
<evidence type="ECO:0000313" key="4">
    <source>
        <dbReference type="Proteomes" id="UP001165413"/>
    </source>
</evidence>
<sequence>MKQQLICTFLGENRTGLLSQLAKAVNAAGCNILDSRQANFGTDFSLTMIIEGHHPEITKAEISLPALSSELELLSLLKRTKAHAKQNIEHLLSLEFSGPDTPGLLEKVSVFLSSHSASINALRQKSSSVDDSENVRCKIVVSIPDDLDVDAFSTTTKRFFDSLCLTCTITDKHHINWSE</sequence>
<dbReference type="InterPro" id="IPR050990">
    <property type="entry name" value="UPF0237/GcvR_regulator"/>
</dbReference>
<dbReference type="CDD" id="cd02116">
    <property type="entry name" value="ACT"/>
    <property type="match status" value="1"/>
</dbReference>
<evidence type="ECO:0000259" key="2">
    <source>
        <dbReference type="PROSITE" id="PS51671"/>
    </source>
</evidence>
<proteinExistence type="predicted"/>
<dbReference type="PANTHER" id="PTHR34875:SF5">
    <property type="entry name" value="GLYCINE CLEAVAGE SYSTEM TRANSCRIPTIONAL REPRESSOR"/>
    <property type="match status" value="1"/>
</dbReference>
<comment type="caution">
    <text evidence="3">The sequence shown here is derived from an EMBL/GenBank/DDBJ whole genome shotgun (WGS) entry which is preliminary data.</text>
</comment>
<dbReference type="Pfam" id="PF13740">
    <property type="entry name" value="ACT_6"/>
    <property type="match status" value="1"/>
</dbReference>
<dbReference type="PROSITE" id="PS51671">
    <property type="entry name" value="ACT"/>
    <property type="match status" value="1"/>
</dbReference>
<reference evidence="3" key="1">
    <citation type="submission" date="2022-07" db="EMBL/GenBank/DDBJ databases">
        <title>Characterization of the Novel Bacterium Alteromonas immobilis LMIT006 and Alteromonas gregis LMIT007.</title>
        <authorList>
            <person name="Lin X."/>
        </authorList>
    </citation>
    <scope>NUCLEOTIDE SEQUENCE</scope>
    <source>
        <strain evidence="3">LMIT007</strain>
    </source>
</reference>
<dbReference type="SUPFAM" id="SSF55021">
    <property type="entry name" value="ACT-like"/>
    <property type="match status" value="2"/>
</dbReference>
<dbReference type="GO" id="GO:0006355">
    <property type="term" value="P:regulation of DNA-templated transcription"/>
    <property type="evidence" value="ECO:0007669"/>
    <property type="project" value="UniProtKB-UniRule"/>
</dbReference>
<evidence type="ECO:0000256" key="1">
    <source>
        <dbReference type="PIRNR" id="PIRNR028103"/>
    </source>
</evidence>
<dbReference type="InterPro" id="IPR045865">
    <property type="entry name" value="ACT-like_dom_sf"/>
</dbReference>
<gene>
    <name evidence="3" type="ORF">NLF92_01110</name>
</gene>
<comment type="subcellular location">
    <subcellularLocation>
        <location evidence="1">Cytoplasm</location>
    </subcellularLocation>
</comment>
<feature type="domain" description="ACT" evidence="2">
    <location>
        <begin position="93"/>
        <end position="178"/>
    </location>
</feature>
<accession>A0AA41WVW5</accession>
<dbReference type="Proteomes" id="UP001165413">
    <property type="component" value="Unassembled WGS sequence"/>
</dbReference>
<dbReference type="RefSeq" id="WP_254097983.1">
    <property type="nucleotide sequence ID" value="NZ_JANATA010000001.1"/>
</dbReference>
<dbReference type="InterPro" id="IPR002912">
    <property type="entry name" value="ACT_dom"/>
</dbReference>
<name>A0AA41WVW5_9ALTE</name>
<keyword evidence="4" id="KW-1185">Reference proteome</keyword>
<dbReference type="GO" id="GO:0005737">
    <property type="term" value="C:cytoplasm"/>
    <property type="evidence" value="ECO:0007669"/>
    <property type="project" value="UniProtKB-SubCell"/>
</dbReference>
<dbReference type="PIRSF" id="PIRSF028103">
    <property type="entry name" value="GcvR"/>
    <property type="match status" value="1"/>
</dbReference>
<organism evidence="3 4">
    <name type="scientific">Opacimonas viscosa</name>
    <dbReference type="NCBI Taxonomy" id="2961944"/>
    <lineage>
        <taxon>Bacteria</taxon>
        <taxon>Pseudomonadati</taxon>
        <taxon>Pseudomonadota</taxon>
        <taxon>Gammaproteobacteria</taxon>
        <taxon>Alteromonadales</taxon>
        <taxon>Alteromonadaceae</taxon>
        <taxon>Opacimonas</taxon>
    </lineage>
</organism>